<evidence type="ECO:0000313" key="1">
    <source>
        <dbReference type="EMBL" id="KAJ9610672.1"/>
    </source>
</evidence>
<dbReference type="EMBL" id="JAPDRK010000007">
    <property type="protein sequence ID" value="KAJ9610672.1"/>
    <property type="molecule type" value="Genomic_DNA"/>
</dbReference>
<comment type="caution">
    <text evidence="1">The sequence shown here is derived from an EMBL/GenBank/DDBJ whole genome shotgun (WGS) entry which is preliminary data.</text>
</comment>
<accession>A0AA38XC81</accession>
<reference evidence="1" key="1">
    <citation type="submission" date="2022-10" db="EMBL/GenBank/DDBJ databases">
        <title>Culturing micro-colonial fungi from biological soil crusts in the Mojave desert and describing Neophaeococcomyces mojavensis, and introducing the new genera and species Taxawa tesnikishii.</title>
        <authorList>
            <person name="Kurbessoian T."/>
            <person name="Stajich J.E."/>
        </authorList>
    </citation>
    <scope>NUCLEOTIDE SEQUENCE</scope>
    <source>
        <strain evidence="1">TK_41</strain>
    </source>
</reference>
<gene>
    <name evidence="1" type="ORF">H2200_005449</name>
</gene>
<protein>
    <submittedName>
        <fullName evidence="1">Uncharacterized protein</fullName>
    </submittedName>
</protein>
<sequence length="210" mass="23941">MEIHYPPTDVAFWPRKHHPESGIAGEIGLATLFALKWTDECVKYGRGKVYFFEKDEIYSGNSPKYAPESYVQLPDLFYTDHIRDEQSRSQWTSETPTQRRDALNVRLGALSESSLCMPISVFYQEFLPWLSMYPRSFQGTRSRMVLLYQPSRDLTLLAAWFIFAADSEIWPVTAQQVVYQGFRSCATSRQLHTGSAPAITAGVAVIAQLQ</sequence>
<dbReference type="Proteomes" id="UP001172673">
    <property type="component" value="Unassembled WGS sequence"/>
</dbReference>
<name>A0AA38XC81_9EURO</name>
<keyword evidence="2" id="KW-1185">Reference proteome</keyword>
<organism evidence="1 2">
    <name type="scientific">Cladophialophora chaetospira</name>
    <dbReference type="NCBI Taxonomy" id="386627"/>
    <lineage>
        <taxon>Eukaryota</taxon>
        <taxon>Fungi</taxon>
        <taxon>Dikarya</taxon>
        <taxon>Ascomycota</taxon>
        <taxon>Pezizomycotina</taxon>
        <taxon>Eurotiomycetes</taxon>
        <taxon>Chaetothyriomycetidae</taxon>
        <taxon>Chaetothyriales</taxon>
        <taxon>Herpotrichiellaceae</taxon>
        <taxon>Cladophialophora</taxon>
    </lineage>
</organism>
<proteinExistence type="predicted"/>
<evidence type="ECO:0000313" key="2">
    <source>
        <dbReference type="Proteomes" id="UP001172673"/>
    </source>
</evidence>
<dbReference type="AlphaFoldDB" id="A0AA38XC81"/>